<dbReference type="PANTHER" id="PTHR15710">
    <property type="entry name" value="E3 UBIQUITIN-PROTEIN LIGASE PRAJA"/>
    <property type="match status" value="1"/>
</dbReference>
<organism evidence="9 10">
    <name type="scientific">Rhododendron simsii</name>
    <name type="common">Sims's rhododendron</name>
    <dbReference type="NCBI Taxonomy" id="118357"/>
    <lineage>
        <taxon>Eukaryota</taxon>
        <taxon>Viridiplantae</taxon>
        <taxon>Streptophyta</taxon>
        <taxon>Embryophyta</taxon>
        <taxon>Tracheophyta</taxon>
        <taxon>Spermatophyta</taxon>
        <taxon>Magnoliopsida</taxon>
        <taxon>eudicotyledons</taxon>
        <taxon>Gunneridae</taxon>
        <taxon>Pentapetalae</taxon>
        <taxon>asterids</taxon>
        <taxon>Ericales</taxon>
        <taxon>Ericaceae</taxon>
        <taxon>Ericoideae</taxon>
        <taxon>Rhodoreae</taxon>
        <taxon>Rhododendron</taxon>
    </lineage>
</organism>
<feature type="domain" description="RING-type" evidence="8">
    <location>
        <begin position="349"/>
        <end position="390"/>
    </location>
</feature>
<dbReference type="AlphaFoldDB" id="A0A834LGP3"/>
<dbReference type="GO" id="GO:0061630">
    <property type="term" value="F:ubiquitin protein ligase activity"/>
    <property type="evidence" value="ECO:0007669"/>
    <property type="project" value="UniProtKB-EC"/>
</dbReference>
<dbReference type="Proteomes" id="UP000626092">
    <property type="component" value="Unassembled WGS sequence"/>
</dbReference>
<evidence type="ECO:0000313" key="9">
    <source>
        <dbReference type="EMBL" id="KAF7135938.1"/>
    </source>
</evidence>
<gene>
    <name evidence="9" type="ORF">RHSIM_Rhsim08G0158100</name>
</gene>
<name>A0A834LGP3_RHOSS</name>
<reference evidence="9" key="1">
    <citation type="submission" date="2019-11" db="EMBL/GenBank/DDBJ databases">
        <authorList>
            <person name="Liu Y."/>
            <person name="Hou J."/>
            <person name="Li T.-Q."/>
            <person name="Guan C.-H."/>
            <person name="Wu X."/>
            <person name="Wu H.-Z."/>
            <person name="Ling F."/>
            <person name="Zhang R."/>
            <person name="Shi X.-G."/>
            <person name="Ren J.-P."/>
            <person name="Chen E.-F."/>
            <person name="Sun J.-M."/>
        </authorList>
    </citation>
    <scope>NUCLEOTIDE SEQUENCE</scope>
    <source>
        <strain evidence="9">Adult_tree_wgs_1</strain>
        <tissue evidence="9">Leaves</tissue>
    </source>
</reference>
<evidence type="ECO:0000256" key="7">
    <source>
        <dbReference type="SAM" id="MobiDB-lite"/>
    </source>
</evidence>
<evidence type="ECO:0000256" key="4">
    <source>
        <dbReference type="ARBA" id="ARBA00022771"/>
    </source>
</evidence>
<accession>A0A834LGP3</accession>
<proteinExistence type="predicted"/>
<dbReference type="Gene3D" id="3.30.40.10">
    <property type="entry name" value="Zinc/RING finger domain, C3HC4 (zinc finger)"/>
    <property type="match status" value="1"/>
</dbReference>
<dbReference type="PANTHER" id="PTHR15710:SF196">
    <property type="entry name" value="F6A14.12 PROTEIN-RELATED"/>
    <property type="match status" value="1"/>
</dbReference>
<sequence>MRDSESLGKFDSRSDDGIFLGYSNTSRAFRVYNLRTSTLVESANVVVDDNTVDESVPQVDDDDEGSWEIFEGETAVSTPIDIPTFDVRGEPSEKEKDVETESAVSESSYDEELGQHDLIPSNAKEPSARVKLNHPKDLVIGNLDESMLTRRKATNIANYVCYTSSLEPKKVEEALSDELWIGAMQEELQQFTRNNVCVGVCARYQSDPKESHLTALKRVIRYVKGTNSLGLWYPYDTAKAKAKLSPILSSVGIPTNFHAPLIDDISSRSWNLSSIERCPIHRLPKVPAIVVHIPVDELEANGVEEIGGELMLVDAFVTVPATLSSIEALEKVVVLDDGGGGVSGSMDQCAICFEELVGGSEASRMPCLHVYHGDCIVRWLRTSHFCPVCRYKMPAIFDCL</sequence>
<dbReference type="InterPro" id="IPR001841">
    <property type="entry name" value="Znf_RING"/>
</dbReference>
<evidence type="ECO:0000259" key="8">
    <source>
        <dbReference type="PROSITE" id="PS50089"/>
    </source>
</evidence>
<evidence type="ECO:0000256" key="2">
    <source>
        <dbReference type="ARBA" id="ARBA00012483"/>
    </source>
</evidence>
<comment type="caution">
    <text evidence="9">The sequence shown here is derived from an EMBL/GenBank/DDBJ whole genome shotgun (WGS) entry which is preliminary data.</text>
</comment>
<dbReference type="GO" id="GO:0016567">
    <property type="term" value="P:protein ubiquitination"/>
    <property type="evidence" value="ECO:0007669"/>
    <property type="project" value="TreeGrafter"/>
</dbReference>
<dbReference type="PROSITE" id="PS50089">
    <property type="entry name" value="ZF_RING_2"/>
    <property type="match status" value="1"/>
</dbReference>
<dbReference type="EC" id="2.3.2.27" evidence="2"/>
<dbReference type="SUPFAM" id="SSF57850">
    <property type="entry name" value="RING/U-box"/>
    <property type="match status" value="1"/>
</dbReference>
<keyword evidence="10" id="KW-1185">Reference proteome</keyword>
<dbReference type="SMART" id="SM00744">
    <property type="entry name" value="RINGv"/>
    <property type="match status" value="1"/>
</dbReference>
<protein>
    <recommendedName>
        <fullName evidence="2">RING-type E3 ubiquitin transferase</fullName>
        <ecNumber evidence="2">2.3.2.27</ecNumber>
    </recommendedName>
</protein>
<feature type="region of interest" description="Disordered" evidence="7">
    <location>
        <begin position="80"/>
        <end position="120"/>
    </location>
</feature>
<evidence type="ECO:0000256" key="6">
    <source>
        <dbReference type="PROSITE-ProRule" id="PRU00175"/>
    </source>
</evidence>
<dbReference type="SMART" id="SM00184">
    <property type="entry name" value="RING"/>
    <property type="match status" value="1"/>
</dbReference>
<dbReference type="GO" id="GO:0005737">
    <property type="term" value="C:cytoplasm"/>
    <property type="evidence" value="ECO:0007669"/>
    <property type="project" value="TreeGrafter"/>
</dbReference>
<dbReference type="CDD" id="cd16454">
    <property type="entry name" value="RING-H2_PA-TM-RING"/>
    <property type="match status" value="1"/>
</dbReference>
<dbReference type="InterPro" id="IPR057670">
    <property type="entry name" value="SH3_retrovirus"/>
</dbReference>
<dbReference type="Pfam" id="PF13639">
    <property type="entry name" value="zf-RING_2"/>
    <property type="match status" value="1"/>
</dbReference>
<dbReference type="EMBL" id="WJXA01000008">
    <property type="protein sequence ID" value="KAF7135938.1"/>
    <property type="molecule type" value="Genomic_DNA"/>
</dbReference>
<keyword evidence="3" id="KW-0479">Metal-binding</keyword>
<dbReference type="GO" id="GO:0008270">
    <property type="term" value="F:zinc ion binding"/>
    <property type="evidence" value="ECO:0007669"/>
    <property type="project" value="UniProtKB-KW"/>
</dbReference>
<keyword evidence="5" id="KW-0862">Zinc</keyword>
<dbReference type="InterPro" id="IPR011016">
    <property type="entry name" value="Znf_RING-CH"/>
</dbReference>
<comment type="catalytic activity">
    <reaction evidence="1">
        <text>S-ubiquitinyl-[E2 ubiquitin-conjugating enzyme]-L-cysteine + [acceptor protein]-L-lysine = [E2 ubiquitin-conjugating enzyme]-L-cysteine + N(6)-ubiquitinyl-[acceptor protein]-L-lysine.</text>
        <dbReference type="EC" id="2.3.2.27"/>
    </reaction>
</comment>
<dbReference type="OrthoDB" id="1587009at2759"/>
<evidence type="ECO:0000256" key="5">
    <source>
        <dbReference type="ARBA" id="ARBA00022833"/>
    </source>
</evidence>
<keyword evidence="4 6" id="KW-0863">Zinc-finger</keyword>
<evidence type="ECO:0000313" key="10">
    <source>
        <dbReference type="Proteomes" id="UP000626092"/>
    </source>
</evidence>
<evidence type="ECO:0000256" key="1">
    <source>
        <dbReference type="ARBA" id="ARBA00000900"/>
    </source>
</evidence>
<feature type="compositionally biased region" description="Basic and acidic residues" evidence="7">
    <location>
        <begin position="87"/>
        <end position="99"/>
    </location>
</feature>
<evidence type="ECO:0000256" key="3">
    <source>
        <dbReference type="ARBA" id="ARBA00022723"/>
    </source>
</evidence>
<dbReference type="InterPro" id="IPR013083">
    <property type="entry name" value="Znf_RING/FYVE/PHD"/>
</dbReference>
<dbReference type="Pfam" id="PF25597">
    <property type="entry name" value="SH3_retrovirus"/>
    <property type="match status" value="1"/>
</dbReference>